<evidence type="ECO:0000313" key="2">
    <source>
        <dbReference type="EMBL" id="GAJ21274.1"/>
    </source>
</evidence>
<proteinExistence type="predicted"/>
<comment type="caution">
    <text evidence="2">The sequence shown here is derived from an EMBL/GenBank/DDBJ whole genome shotgun (WGS) entry which is preliminary data.</text>
</comment>
<feature type="transmembrane region" description="Helical" evidence="1">
    <location>
        <begin position="35"/>
        <end position="55"/>
    </location>
</feature>
<name>X1UUX3_9ZZZZ</name>
<keyword evidence="1" id="KW-0812">Transmembrane</keyword>
<accession>X1UUX3</accession>
<keyword evidence="1" id="KW-1133">Transmembrane helix</keyword>
<dbReference type="EMBL" id="BARW01042261">
    <property type="protein sequence ID" value="GAJ21274.1"/>
    <property type="molecule type" value="Genomic_DNA"/>
</dbReference>
<sequence length="57" mass="6437">MFNVFQQPWLLIIAATICLLIVLVFRAVLVDKKHSWQLALPFVIVGLALGLDFIVKT</sequence>
<organism evidence="2">
    <name type="scientific">marine sediment metagenome</name>
    <dbReference type="NCBI Taxonomy" id="412755"/>
    <lineage>
        <taxon>unclassified sequences</taxon>
        <taxon>metagenomes</taxon>
        <taxon>ecological metagenomes</taxon>
    </lineage>
</organism>
<evidence type="ECO:0000256" key="1">
    <source>
        <dbReference type="SAM" id="Phobius"/>
    </source>
</evidence>
<feature type="transmembrane region" description="Helical" evidence="1">
    <location>
        <begin position="9"/>
        <end position="29"/>
    </location>
</feature>
<gene>
    <name evidence="2" type="ORF">S12H4_62754</name>
</gene>
<dbReference type="AlphaFoldDB" id="X1UUX3"/>
<keyword evidence="1" id="KW-0472">Membrane</keyword>
<feature type="non-terminal residue" evidence="2">
    <location>
        <position position="57"/>
    </location>
</feature>
<protein>
    <submittedName>
        <fullName evidence="2">Uncharacterized protein</fullName>
    </submittedName>
</protein>
<reference evidence="2" key="1">
    <citation type="journal article" date="2014" name="Front. Microbiol.">
        <title>High frequency of phylogenetically diverse reductive dehalogenase-homologous genes in deep subseafloor sedimentary metagenomes.</title>
        <authorList>
            <person name="Kawai M."/>
            <person name="Futagami T."/>
            <person name="Toyoda A."/>
            <person name="Takaki Y."/>
            <person name="Nishi S."/>
            <person name="Hori S."/>
            <person name="Arai W."/>
            <person name="Tsubouchi T."/>
            <person name="Morono Y."/>
            <person name="Uchiyama I."/>
            <person name="Ito T."/>
            <person name="Fujiyama A."/>
            <person name="Inagaki F."/>
            <person name="Takami H."/>
        </authorList>
    </citation>
    <scope>NUCLEOTIDE SEQUENCE</scope>
    <source>
        <strain evidence="2">Expedition CK06-06</strain>
    </source>
</reference>